<sequence>MSQNRLARSSTPGVSALQKTISKKFLLPSYIIICFLFLFSEKSDFKAIRFLKALINDGITYSIYIVNAPVKLISDLGSSARQYFNFNIVLENKKLKDEIEQLNAEKRELQFFKNENDNLKRVLGIKNRDDYVSVYAKIIHEDTNEFAKNLILTIGSNEGVQLGQAIVRNNVYLGKISEVNLFSSKAMVITDLNSRVPVVIPSRGVNAILKGNGLGGAQLLFLPQNAVFENNDQIYTSGSDGVIKEGLYVGKIITDNKKDIKKRKYSVDLGFKEHQLNYVSVLKVKK</sequence>
<dbReference type="InterPro" id="IPR007221">
    <property type="entry name" value="MreC"/>
</dbReference>
<evidence type="ECO:0000256" key="2">
    <source>
        <dbReference type="ARBA" id="ARBA00013855"/>
    </source>
</evidence>
<evidence type="ECO:0000256" key="1">
    <source>
        <dbReference type="ARBA" id="ARBA00009369"/>
    </source>
</evidence>
<proteinExistence type="inferred from homology"/>
<evidence type="ECO:0000256" key="5">
    <source>
        <dbReference type="SAM" id="Coils"/>
    </source>
</evidence>
<keyword evidence="3" id="KW-0133">Cell shape</keyword>
<evidence type="ECO:0000256" key="3">
    <source>
        <dbReference type="ARBA" id="ARBA00022960"/>
    </source>
</evidence>
<dbReference type="PANTHER" id="PTHR34138">
    <property type="entry name" value="CELL SHAPE-DETERMINING PROTEIN MREC"/>
    <property type="match status" value="1"/>
</dbReference>
<dbReference type="Proteomes" id="UP000572953">
    <property type="component" value="Unassembled WGS sequence"/>
</dbReference>
<dbReference type="GO" id="GO:0005886">
    <property type="term" value="C:plasma membrane"/>
    <property type="evidence" value="ECO:0007669"/>
    <property type="project" value="TreeGrafter"/>
</dbReference>
<accession>A0A845SAF1</accession>
<dbReference type="EMBL" id="RGGN01000025">
    <property type="protein sequence ID" value="NCU62711.1"/>
    <property type="molecule type" value="Genomic_DNA"/>
</dbReference>
<dbReference type="EMBL" id="RGOB01000039">
    <property type="protein sequence ID" value="NCU53064.1"/>
    <property type="molecule type" value="Genomic_DNA"/>
</dbReference>
<comment type="similarity">
    <text evidence="1">Belongs to the MreC family.</text>
</comment>
<organism evidence="9 10">
    <name type="scientific">Candidatus Fonsibacter lacus</name>
    <dbReference type="NCBI Taxonomy" id="2576439"/>
    <lineage>
        <taxon>Bacteria</taxon>
        <taxon>Pseudomonadati</taxon>
        <taxon>Pseudomonadota</taxon>
        <taxon>Alphaproteobacteria</taxon>
        <taxon>Candidatus Pelagibacterales</taxon>
        <taxon>Candidatus Pelagibacterales incertae sedis</taxon>
        <taxon>Candidatus Fonsibacter</taxon>
    </lineage>
</organism>
<evidence type="ECO:0000259" key="7">
    <source>
        <dbReference type="Pfam" id="PF04085"/>
    </source>
</evidence>
<dbReference type="PANTHER" id="PTHR34138:SF1">
    <property type="entry name" value="CELL SHAPE-DETERMINING PROTEIN MREC"/>
    <property type="match status" value="1"/>
</dbReference>
<evidence type="ECO:0000256" key="6">
    <source>
        <dbReference type="SAM" id="Phobius"/>
    </source>
</evidence>
<dbReference type="Gene3D" id="2.40.10.340">
    <property type="entry name" value="Rod shape-determining protein MreC, domain 1"/>
    <property type="match status" value="1"/>
</dbReference>
<evidence type="ECO:0000313" key="9">
    <source>
        <dbReference type="EMBL" id="NCU62711.1"/>
    </source>
</evidence>
<keyword evidence="6" id="KW-1133">Transmembrane helix</keyword>
<dbReference type="InterPro" id="IPR042175">
    <property type="entry name" value="Cell/Rod_MreC_2"/>
</dbReference>
<dbReference type="InterPro" id="IPR042177">
    <property type="entry name" value="Cell/Rod_1"/>
</dbReference>
<keyword evidence="6" id="KW-0812">Transmembrane</keyword>
<evidence type="ECO:0000313" key="10">
    <source>
        <dbReference type="Proteomes" id="UP000572953"/>
    </source>
</evidence>
<feature type="transmembrane region" description="Helical" evidence="6">
    <location>
        <begin position="21"/>
        <end position="39"/>
    </location>
</feature>
<gene>
    <name evidence="9" type="ORF">EBV78_01245</name>
    <name evidence="8" type="ORF">EBX74_01995</name>
</gene>
<name>A0A845SAF1_9PROT</name>
<dbReference type="GO" id="GO:0008360">
    <property type="term" value="P:regulation of cell shape"/>
    <property type="evidence" value="ECO:0007669"/>
    <property type="project" value="UniProtKB-KW"/>
</dbReference>
<dbReference type="AlphaFoldDB" id="A0A845SAF1"/>
<protein>
    <recommendedName>
        <fullName evidence="2">Cell shape-determining protein MreC</fullName>
    </recommendedName>
    <alternativeName>
        <fullName evidence="4">Cell shape protein MreC</fullName>
    </alternativeName>
</protein>
<feature type="coiled-coil region" evidence="5">
    <location>
        <begin position="85"/>
        <end position="122"/>
    </location>
</feature>
<dbReference type="Proteomes" id="UP000747791">
    <property type="component" value="Unassembled WGS sequence"/>
</dbReference>
<feature type="domain" description="Rod shape-determining protein MreC beta-barrel core" evidence="7">
    <location>
        <begin position="138"/>
        <end position="283"/>
    </location>
</feature>
<keyword evidence="6" id="KW-0472">Membrane</keyword>
<evidence type="ECO:0000313" key="8">
    <source>
        <dbReference type="EMBL" id="NCU53064.1"/>
    </source>
</evidence>
<dbReference type="InterPro" id="IPR055342">
    <property type="entry name" value="MreC_beta-barrel_core"/>
</dbReference>
<reference evidence="9 10" key="1">
    <citation type="submission" date="2018-10" db="EMBL/GenBank/DDBJ databases">
        <title>Iterative Subtractive Binning of Freshwater Chronoseries Metagenomes Recovers Nearly Complete Genomes from over Four Hundred Novel Species.</title>
        <authorList>
            <person name="Rodriguez-R L.M."/>
            <person name="Tsementzi D."/>
            <person name="Luo C."/>
            <person name="Konstantinidis K.T."/>
        </authorList>
    </citation>
    <scope>NUCLEOTIDE SEQUENCE [LARGE SCALE GENOMIC DNA]</scope>
    <source>
        <strain evidence="9">WB7_2B_003</strain>
        <strain evidence="8">WB8_2A_004</strain>
    </source>
</reference>
<evidence type="ECO:0000256" key="4">
    <source>
        <dbReference type="ARBA" id="ARBA00032089"/>
    </source>
</evidence>
<keyword evidence="5" id="KW-0175">Coiled coil</keyword>
<dbReference type="Pfam" id="PF04085">
    <property type="entry name" value="MreC"/>
    <property type="match status" value="1"/>
</dbReference>
<dbReference type="Gene3D" id="2.40.10.350">
    <property type="entry name" value="Rod shape-determining protein MreC, domain 2"/>
    <property type="match status" value="1"/>
</dbReference>
<comment type="caution">
    <text evidence="9">The sequence shown here is derived from an EMBL/GenBank/DDBJ whole genome shotgun (WGS) entry which is preliminary data.</text>
</comment>